<comment type="caution">
    <text evidence="12">The sequence shown here is derived from an EMBL/GenBank/DDBJ whole genome shotgun (WGS) entry which is preliminary data.</text>
</comment>
<evidence type="ECO:0000256" key="2">
    <source>
        <dbReference type="ARBA" id="ARBA00022475"/>
    </source>
</evidence>
<evidence type="ECO:0000256" key="4">
    <source>
        <dbReference type="ARBA" id="ARBA00022989"/>
    </source>
</evidence>
<evidence type="ECO:0000256" key="11">
    <source>
        <dbReference type="SAM" id="MobiDB-lite"/>
    </source>
</evidence>
<keyword evidence="5 10" id="KW-0472">Membrane</keyword>
<dbReference type="GO" id="GO:0046872">
    <property type="term" value="F:metal ion binding"/>
    <property type="evidence" value="ECO:0007669"/>
    <property type="project" value="UniProtKB-KW"/>
</dbReference>
<feature type="transmembrane region" description="Helical" evidence="10">
    <location>
        <begin position="90"/>
        <end position="111"/>
    </location>
</feature>
<evidence type="ECO:0000256" key="3">
    <source>
        <dbReference type="ARBA" id="ARBA00022692"/>
    </source>
</evidence>
<gene>
    <name evidence="10" type="primary">fluC</name>
    <name evidence="10" type="synonym">crcB</name>
    <name evidence="12" type="ORF">C7S10_05035</name>
</gene>
<evidence type="ECO:0000256" key="8">
    <source>
        <dbReference type="ARBA" id="ARBA00035585"/>
    </source>
</evidence>
<dbReference type="GO" id="GO:0005886">
    <property type="term" value="C:plasma membrane"/>
    <property type="evidence" value="ECO:0007669"/>
    <property type="project" value="UniProtKB-SubCell"/>
</dbReference>
<keyword evidence="10" id="KW-0813">Transport</keyword>
<evidence type="ECO:0000256" key="9">
    <source>
        <dbReference type="ARBA" id="ARBA00049940"/>
    </source>
</evidence>
<sequence length="184" mass="19154">MQGRAAAVDPAHAGAAGLPRVVPQRVHPPDRRRGARQLPPVGTRPLPRRPAGLVIRALRAGDLVVVAVGGATGAVLRWSLGELVPDGDGFPWTTMSINVLGCFALGLLPLVRHRDHRLTLLLGPGLLGGFTTVSTYAEQARGLVTDGDTWLAGAYVVGTVAAAVLAAWAGRALAHRPEPEDALT</sequence>
<dbReference type="HAMAP" id="MF_00454">
    <property type="entry name" value="FluC"/>
    <property type="match status" value="1"/>
</dbReference>
<evidence type="ECO:0000256" key="10">
    <source>
        <dbReference type="HAMAP-Rule" id="MF_00454"/>
    </source>
</evidence>
<keyword evidence="13" id="KW-1185">Reference proteome</keyword>
<keyword evidence="2 10" id="KW-1003">Cell membrane</keyword>
<keyword evidence="6 10" id="KW-0407">Ion channel</keyword>
<feature type="transmembrane region" description="Helical" evidence="10">
    <location>
        <begin position="118"/>
        <end position="137"/>
    </location>
</feature>
<comment type="subcellular location">
    <subcellularLocation>
        <location evidence="1 10">Cell membrane</location>
        <topology evidence="1 10">Multi-pass membrane protein</topology>
    </subcellularLocation>
</comment>
<evidence type="ECO:0000256" key="1">
    <source>
        <dbReference type="ARBA" id="ARBA00004651"/>
    </source>
</evidence>
<dbReference type="GO" id="GO:0140114">
    <property type="term" value="P:cellular detoxification of fluoride"/>
    <property type="evidence" value="ECO:0007669"/>
    <property type="project" value="UniProtKB-UniRule"/>
</dbReference>
<evidence type="ECO:0000313" key="13">
    <source>
        <dbReference type="Proteomes" id="UP000244867"/>
    </source>
</evidence>
<keyword evidence="10" id="KW-0915">Sodium</keyword>
<proteinExistence type="inferred from homology"/>
<comment type="function">
    <text evidence="9 10">Fluoride-specific ion channel. Important for reducing fluoride concentration in the cell, thus reducing its toxicity.</text>
</comment>
<keyword evidence="3 10" id="KW-0812">Transmembrane</keyword>
<dbReference type="OrthoDB" id="4408652at2"/>
<evidence type="ECO:0000256" key="6">
    <source>
        <dbReference type="ARBA" id="ARBA00023303"/>
    </source>
</evidence>
<organism evidence="12 13">
    <name type="scientific">Nocardioides currus</name>
    <dbReference type="NCBI Taxonomy" id="2133958"/>
    <lineage>
        <taxon>Bacteria</taxon>
        <taxon>Bacillati</taxon>
        <taxon>Actinomycetota</taxon>
        <taxon>Actinomycetes</taxon>
        <taxon>Propionibacteriales</taxon>
        <taxon>Nocardioidaceae</taxon>
        <taxon>Nocardioides</taxon>
    </lineage>
</organism>
<comment type="activity regulation">
    <text evidence="10">Na(+) is not transported, but it plays an essential structural role and its presence is essential for fluoride channel function.</text>
</comment>
<comment type="catalytic activity">
    <reaction evidence="8">
        <text>fluoride(in) = fluoride(out)</text>
        <dbReference type="Rhea" id="RHEA:76159"/>
        <dbReference type="ChEBI" id="CHEBI:17051"/>
    </reaction>
    <physiologicalReaction direction="left-to-right" evidence="8">
        <dbReference type="Rhea" id="RHEA:76160"/>
    </physiologicalReaction>
</comment>
<evidence type="ECO:0000256" key="7">
    <source>
        <dbReference type="ARBA" id="ARBA00035120"/>
    </source>
</evidence>
<dbReference type="GO" id="GO:0062054">
    <property type="term" value="F:fluoride channel activity"/>
    <property type="evidence" value="ECO:0007669"/>
    <property type="project" value="UniProtKB-UniRule"/>
</dbReference>
<keyword evidence="4 10" id="KW-1133">Transmembrane helix</keyword>
<dbReference type="Proteomes" id="UP000244867">
    <property type="component" value="Unassembled WGS sequence"/>
</dbReference>
<dbReference type="PANTHER" id="PTHR28259:SF1">
    <property type="entry name" value="FLUORIDE EXPORT PROTEIN 1-RELATED"/>
    <property type="match status" value="1"/>
</dbReference>
<keyword evidence="10" id="KW-0479">Metal-binding</keyword>
<feature type="binding site" evidence="10">
    <location>
        <position position="128"/>
    </location>
    <ligand>
        <name>Na(+)</name>
        <dbReference type="ChEBI" id="CHEBI:29101"/>
        <note>structural</note>
    </ligand>
</feature>
<dbReference type="EMBL" id="PYXZ01000002">
    <property type="protein sequence ID" value="PUA81453.1"/>
    <property type="molecule type" value="Genomic_DNA"/>
</dbReference>
<dbReference type="InterPro" id="IPR003691">
    <property type="entry name" value="FluC"/>
</dbReference>
<dbReference type="AlphaFoldDB" id="A0A2R7YYK4"/>
<feature type="region of interest" description="Disordered" evidence="11">
    <location>
        <begin position="18"/>
        <end position="45"/>
    </location>
</feature>
<dbReference type="PANTHER" id="PTHR28259">
    <property type="entry name" value="FLUORIDE EXPORT PROTEIN 1-RELATED"/>
    <property type="match status" value="1"/>
</dbReference>
<feature type="transmembrane region" description="Helical" evidence="10">
    <location>
        <begin position="57"/>
        <end position="78"/>
    </location>
</feature>
<comment type="similarity">
    <text evidence="7 10">Belongs to the fluoride channel Fluc/FEX (TC 1.A.43) family.</text>
</comment>
<evidence type="ECO:0000313" key="12">
    <source>
        <dbReference type="EMBL" id="PUA81453.1"/>
    </source>
</evidence>
<dbReference type="Pfam" id="PF02537">
    <property type="entry name" value="CRCB"/>
    <property type="match status" value="1"/>
</dbReference>
<feature type="binding site" evidence="10">
    <location>
        <position position="131"/>
    </location>
    <ligand>
        <name>Na(+)</name>
        <dbReference type="ChEBI" id="CHEBI:29101"/>
        <note>structural</note>
    </ligand>
</feature>
<accession>A0A2R7YYK4</accession>
<evidence type="ECO:0000256" key="5">
    <source>
        <dbReference type="ARBA" id="ARBA00023136"/>
    </source>
</evidence>
<name>A0A2R7YYK4_9ACTN</name>
<reference evidence="12 13" key="1">
    <citation type="submission" date="2018-03" db="EMBL/GenBank/DDBJ databases">
        <authorList>
            <person name="Keele B.F."/>
        </authorList>
    </citation>
    <scope>NUCLEOTIDE SEQUENCE [LARGE SCALE GENOMIC DNA]</scope>
    <source>
        <strain evidence="12 13">IB-3</strain>
    </source>
</reference>
<feature type="transmembrane region" description="Helical" evidence="10">
    <location>
        <begin position="149"/>
        <end position="169"/>
    </location>
</feature>
<protein>
    <recommendedName>
        <fullName evidence="10">Fluoride-specific ion channel FluC</fullName>
    </recommendedName>
</protein>
<keyword evidence="10" id="KW-0406">Ion transport</keyword>